<gene>
    <name evidence="2" type="ORF">ACFPPD_24190</name>
</gene>
<dbReference type="RefSeq" id="WP_209744146.1">
    <property type="nucleotide sequence ID" value="NZ_JBHSMH010000111.1"/>
</dbReference>
<keyword evidence="3" id="KW-1185">Reference proteome</keyword>
<keyword evidence="1" id="KW-0812">Transmembrane</keyword>
<feature type="transmembrane region" description="Helical" evidence="1">
    <location>
        <begin position="6"/>
        <end position="24"/>
    </location>
</feature>
<dbReference type="Proteomes" id="UP001596105">
    <property type="component" value="Unassembled WGS sequence"/>
</dbReference>
<keyword evidence="1" id="KW-0472">Membrane</keyword>
<evidence type="ECO:0000256" key="1">
    <source>
        <dbReference type="SAM" id="Phobius"/>
    </source>
</evidence>
<dbReference type="EMBL" id="JBHSMH010000111">
    <property type="protein sequence ID" value="MFC5471783.1"/>
    <property type="molecule type" value="Genomic_DNA"/>
</dbReference>
<sequence>MTQRRITWSLAAILFVIMLTLYLYQYDYMNTGTTSFSDKLTFIREYAKQNDWSSTQKIGDSVKRIWKKGHALAAISHADDQYSVLNVSLLELQRAVESRNLHKVGKLTGYNVLLFDHLASASPKK</sequence>
<name>A0ABW0M1A8_9BACL</name>
<keyword evidence="1" id="KW-1133">Transmembrane helix</keyword>
<accession>A0ABW0M1A8</accession>
<proteinExistence type="predicted"/>
<reference evidence="3" key="1">
    <citation type="journal article" date="2019" name="Int. J. Syst. Evol. Microbiol.">
        <title>The Global Catalogue of Microorganisms (GCM) 10K type strain sequencing project: providing services to taxonomists for standard genome sequencing and annotation.</title>
        <authorList>
            <consortium name="The Broad Institute Genomics Platform"/>
            <consortium name="The Broad Institute Genome Sequencing Center for Infectious Disease"/>
            <person name="Wu L."/>
            <person name="Ma J."/>
        </authorList>
    </citation>
    <scope>NUCLEOTIDE SEQUENCE [LARGE SCALE GENOMIC DNA]</scope>
    <source>
        <strain evidence="3">CCUG 57113</strain>
    </source>
</reference>
<organism evidence="2 3">
    <name type="scientific">Cohnella suwonensis</name>
    <dbReference type="NCBI Taxonomy" id="696072"/>
    <lineage>
        <taxon>Bacteria</taxon>
        <taxon>Bacillati</taxon>
        <taxon>Bacillota</taxon>
        <taxon>Bacilli</taxon>
        <taxon>Bacillales</taxon>
        <taxon>Paenibacillaceae</taxon>
        <taxon>Cohnella</taxon>
    </lineage>
</organism>
<protein>
    <submittedName>
        <fullName evidence="2">DUF4363 family protein</fullName>
    </submittedName>
</protein>
<comment type="caution">
    <text evidence="2">The sequence shown here is derived from an EMBL/GenBank/DDBJ whole genome shotgun (WGS) entry which is preliminary data.</text>
</comment>
<evidence type="ECO:0000313" key="3">
    <source>
        <dbReference type="Proteomes" id="UP001596105"/>
    </source>
</evidence>
<evidence type="ECO:0000313" key="2">
    <source>
        <dbReference type="EMBL" id="MFC5471783.1"/>
    </source>
</evidence>